<evidence type="ECO:0000256" key="9">
    <source>
        <dbReference type="SAM" id="MobiDB-lite"/>
    </source>
</evidence>
<feature type="compositionally biased region" description="Low complexity" evidence="9">
    <location>
        <begin position="136"/>
        <end position="154"/>
    </location>
</feature>
<evidence type="ECO:0000256" key="6">
    <source>
        <dbReference type="ARBA" id="ARBA00022553"/>
    </source>
</evidence>
<evidence type="ECO:0000313" key="11">
    <source>
        <dbReference type="Proteomes" id="UP000186303"/>
    </source>
</evidence>
<feature type="region of interest" description="Disordered" evidence="9">
    <location>
        <begin position="315"/>
        <end position="423"/>
    </location>
</feature>
<dbReference type="KEGG" id="msym:MSY001_0306"/>
<feature type="region of interest" description="Disordered" evidence="9">
    <location>
        <begin position="1"/>
        <end position="181"/>
    </location>
</feature>
<name>M5E4J7_MALS4</name>
<keyword evidence="8" id="KW-0539">Nucleus</keyword>
<organism evidence="10 11">
    <name type="scientific">Malassezia sympodialis (strain ATCC 42132)</name>
    <name type="common">Atopic eczema-associated yeast</name>
    <dbReference type="NCBI Taxonomy" id="1230383"/>
    <lineage>
        <taxon>Eukaryota</taxon>
        <taxon>Fungi</taxon>
        <taxon>Dikarya</taxon>
        <taxon>Basidiomycota</taxon>
        <taxon>Ustilaginomycotina</taxon>
        <taxon>Malasseziomycetes</taxon>
        <taxon>Malasseziales</taxon>
        <taxon>Malasseziaceae</taxon>
        <taxon>Malassezia</taxon>
    </lineage>
</organism>
<feature type="compositionally biased region" description="Polar residues" evidence="9">
    <location>
        <begin position="24"/>
        <end position="48"/>
    </location>
</feature>
<dbReference type="HOGENOM" id="CLU_573737_0_0_1"/>
<dbReference type="GO" id="GO:0006364">
    <property type="term" value="P:rRNA processing"/>
    <property type="evidence" value="ECO:0007669"/>
    <property type="project" value="UniProtKB-KW"/>
</dbReference>
<reference evidence="11" key="1">
    <citation type="journal article" date="2017" name="Nucleic Acids Res.">
        <title>Proteogenomics produces comprehensive and highly accurate protein-coding gene annotation in a complete genome assembly of Malassezia sympodialis.</title>
        <authorList>
            <person name="Zhu Y."/>
            <person name="Engstroem P.G."/>
            <person name="Tellgren-Roth C."/>
            <person name="Baudo C.D."/>
            <person name="Kennell J.C."/>
            <person name="Sun S."/>
            <person name="Billmyre R.B."/>
            <person name="Schroeder M.S."/>
            <person name="Andersson A."/>
            <person name="Holm T."/>
            <person name="Sigurgeirsson B."/>
            <person name="Wu G."/>
            <person name="Sankaranarayanan S.R."/>
            <person name="Siddharthan R."/>
            <person name="Sanyal K."/>
            <person name="Lundeberg J."/>
            <person name="Nystedt B."/>
            <person name="Boekhout T."/>
            <person name="Dawson T.L. Jr."/>
            <person name="Heitman J."/>
            <person name="Scheynius A."/>
            <person name="Lehtioe J."/>
        </authorList>
    </citation>
    <scope>NUCLEOTIDE SEQUENCE [LARGE SCALE GENOMIC DNA]</scope>
    <source>
        <strain evidence="11">ATCC 42132</strain>
    </source>
</reference>
<feature type="compositionally biased region" description="Polar residues" evidence="9">
    <location>
        <begin position="61"/>
        <end position="81"/>
    </location>
</feature>
<dbReference type="InterPro" id="IPR007504">
    <property type="entry name" value="H/ACA_rnp_Gar1/Naf1"/>
</dbReference>
<sequence length="476" mass="52066">MGADQSKLRSWTRGTLPSRPEEAVSTTSNSFDNEGSNPAANQVPNIEESSPDDRQVDGPSGSISVSTTYPKEEPSNMSLSQYRKLVQSLRSKQGSLGSSESQILEEMQRAGVPDMRPENREQNDAQGDEKYEDNCSSESDSDTSSSTDSTSDTDIPIHVQAEDDDEGLDSSVPPRTKNEFGDDYILEPSIEKINESDLSSLERIGWVHSIVGNVVLVQQDSNATDEPISKSYDVLDSESLLCFEDGSVLGLVYETFGSVKQPMYSIRFRSAEDIDQNVVQEKKPVYFLPASSTYVLTRLIRTKGSDASNVWDEEVADDEVEYSDDEAEAAAKKKNKKGRHAHPASPNPEDLDPSTASLGPLGGSCPSQPARSGRKRASQGQSHPFASGWSEGPKRSRPGPGSHPTANVPHYNPRFADQWFRQTPPGTVYPPAMPAFPVPGYSPNYPSLHDYSGPTYPTYMPSSSAPGYFPPHRRTD</sequence>
<dbReference type="STRING" id="1230383.M5E4J7"/>
<dbReference type="InterPro" id="IPR009000">
    <property type="entry name" value="Transl_B-barrel_sf"/>
</dbReference>
<accession>M5E4J7</accession>
<dbReference type="GO" id="GO:0005634">
    <property type="term" value="C:nucleus"/>
    <property type="evidence" value="ECO:0007669"/>
    <property type="project" value="UniProtKB-SubCell"/>
</dbReference>
<dbReference type="AlphaFoldDB" id="M5E4J7"/>
<evidence type="ECO:0000256" key="4">
    <source>
        <dbReference type="ARBA" id="ARBA00022517"/>
    </source>
</evidence>
<protein>
    <recommendedName>
        <fullName evidence="3">H/ACA ribonucleoprotein complex non-core subunit NAF1</fullName>
    </recommendedName>
</protein>
<feature type="compositionally biased region" description="Basic residues" evidence="9">
    <location>
        <begin position="332"/>
        <end position="342"/>
    </location>
</feature>
<feature type="compositionally biased region" description="Basic and acidic residues" evidence="9">
    <location>
        <begin position="115"/>
        <end position="133"/>
    </location>
</feature>
<proteinExistence type="inferred from homology"/>
<dbReference type="PANTHER" id="PTHR31633:SF1">
    <property type="entry name" value="H_ACA RIBONUCLEOPROTEIN COMPLEX NON-CORE SUBUNIT NAF1"/>
    <property type="match status" value="1"/>
</dbReference>
<dbReference type="GO" id="GO:0005732">
    <property type="term" value="C:sno(s)RNA-containing ribonucleoprotein complex"/>
    <property type="evidence" value="ECO:0007669"/>
    <property type="project" value="InterPro"/>
</dbReference>
<dbReference type="GO" id="GO:0001522">
    <property type="term" value="P:pseudouridine synthesis"/>
    <property type="evidence" value="ECO:0007669"/>
    <property type="project" value="InterPro"/>
</dbReference>
<dbReference type="OrthoDB" id="21550at2759"/>
<dbReference type="VEuPathDB" id="FungiDB:MSYG_1308"/>
<dbReference type="Proteomes" id="UP000186303">
    <property type="component" value="Chromosome 2"/>
</dbReference>
<comment type="similarity">
    <text evidence="2">Belongs to the NAF1 family.</text>
</comment>
<keyword evidence="6" id="KW-0597">Phosphoprotein</keyword>
<evidence type="ECO:0000256" key="3">
    <source>
        <dbReference type="ARBA" id="ARBA00021438"/>
    </source>
</evidence>
<comment type="subcellular location">
    <subcellularLocation>
        <location evidence="1">Nucleus</location>
    </subcellularLocation>
</comment>
<keyword evidence="4" id="KW-0690">Ribosome biogenesis</keyword>
<keyword evidence="5" id="KW-0698">rRNA processing</keyword>
<dbReference type="OMA" id="WKNDDEP"/>
<evidence type="ECO:0000256" key="1">
    <source>
        <dbReference type="ARBA" id="ARBA00004123"/>
    </source>
</evidence>
<dbReference type="InterPro" id="IPR040309">
    <property type="entry name" value="Naf1"/>
</dbReference>
<evidence type="ECO:0000256" key="2">
    <source>
        <dbReference type="ARBA" id="ARBA00009801"/>
    </source>
</evidence>
<dbReference type="RefSeq" id="XP_018738948.1">
    <property type="nucleotide sequence ID" value="XM_018885286.1"/>
</dbReference>
<evidence type="ECO:0000256" key="8">
    <source>
        <dbReference type="ARBA" id="ARBA00023242"/>
    </source>
</evidence>
<feature type="compositionally biased region" description="Acidic residues" evidence="9">
    <location>
        <begin position="315"/>
        <end position="328"/>
    </location>
</feature>
<keyword evidence="7" id="KW-0694">RNA-binding</keyword>
<dbReference type="GO" id="GO:0000493">
    <property type="term" value="P:box H/ACA snoRNP assembly"/>
    <property type="evidence" value="ECO:0007669"/>
    <property type="project" value="InterPro"/>
</dbReference>
<dbReference type="EMBL" id="LT671822">
    <property type="protein sequence ID" value="SHO76969.1"/>
    <property type="molecule type" value="Genomic_DNA"/>
</dbReference>
<dbReference type="PANTHER" id="PTHR31633">
    <property type="entry name" value="H/ACA RIBONUCLEOPROTEIN COMPLEX NON-CORE SUBUNIT NAF1"/>
    <property type="match status" value="1"/>
</dbReference>
<dbReference type="Pfam" id="PF04410">
    <property type="entry name" value="Gar1"/>
    <property type="match status" value="1"/>
</dbReference>
<feature type="compositionally biased region" description="Polar residues" evidence="9">
    <location>
        <begin position="88"/>
        <end position="102"/>
    </location>
</feature>
<dbReference type="GO" id="GO:0003723">
    <property type="term" value="F:RNA binding"/>
    <property type="evidence" value="ECO:0007669"/>
    <property type="project" value="UniProtKB-KW"/>
</dbReference>
<dbReference type="Gene3D" id="2.40.10.230">
    <property type="entry name" value="Probable tRNA pseudouridine synthase domain"/>
    <property type="match status" value="1"/>
</dbReference>
<evidence type="ECO:0000313" key="10">
    <source>
        <dbReference type="EMBL" id="SHO76969.1"/>
    </source>
</evidence>
<dbReference type="SUPFAM" id="SSF50447">
    <property type="entry name" value="Translation proteins"/>
    <property type="match status" value="1"/>
</dbReference>
<gene>
    <name evidence="10" type="ORF">MSYG_1308</name>
</gene>
<keyword evidence="11" id="KW-1185">Reference proteome</keyword>
<evidence type="ECO:0000256" key="7">
    <source>
        <dbReference type="ARBA" id="ARBA00022884"/>
    </source>
</evidence>
<dbReference type="InterPro" id="IPR038664">
    <property type="entry name" value="Gar1/Naf1_Cbf5-bd_sf"/>
</dbReference>
<evidence type="ECO:0000256" key="5">
    <source>
        <dbReference type="ARBA" id="ARBA00022552"/>
    </source>
</evidence>